<evidence type="ECO:0000256" key="1">
    <source>
        <dbReference type="SAM" id="MobiDB-lite"/>
    </source>
</evidence>
<gene>
    <name evidence="3" type="ORF">THMIRHAM_21250</name>
</gene>
<evidence type="ECO:0008006" key="5">
    <source>
        <dbReference type="Google" id="ProtNLM"/>
    </source>
</evidence>
<keyword evidence="4" id="KW-1185">Reference proteome</keyword>
<evidence type="ECO:0000313" key="4">
    <source>
        <dbReference type="Proteomes" id="UP001054820"/>
    </source>
</evidence>
<name>A0ABM7MFY9_9GAMM</name>
<dbReference type="RefSeq" id="WP_237261805.1">
    <property type="nucleotide sequence ID" value="NZ_AP024202.1"/>
</dbReference>
<reference evidence="3" key="1">
    <citation type="journal article" date="2022" name="Arch. Microbiol.">
        <title>Thiomicrorhabdus immobilis sp. nov., a mesophilic sulfur-oxidizing bacterium isolated from sediment of a brackish lake in northern Japan.</title>
        <authorList>
            <person name="Kojima H."/>
            <person name="Mochizuki J."/>
            <person name="Kanda M."/>
            <person name="Watanabe T."/>
            <person name="Fukui M."/>
        </authorList>
    </citation>
    <scope>NUCLEOTIDE SEQUENCE</scope>
    <source>
        <strain evidence="3">Am19</strain>
    </source>
</reference>
<dbReference type="Proteomes" id="UP001054820">
    <property type="component" value="Chromosome"/>
</dbReference>
<protein>
    <recommendedName>
        <fullName evidence="5">Lipoprotein</fullName>
    </recommendedName>
</protein>
<dbReference type="PROSITE" id="PS51257">
    <property type="entry name" value="PROKAR_LIPOPROTEIN"/>
    <property type="match status" value="1"/>
</dbReference>
<feature type="signal peptide" evidence="2">
    <location>
        <begin position="1"/>
        <end position="25"/>
    </location>
</feature>
<proteinExistence type="predicted"/>
<feature type="chain" id="PRO_5047080042" description="Lipoprotein" evidence="2">
    <location>
        <begin position="26"/>
        <end position="185"/>
    </location>
</feature>
<evidence type="ECO:0000256" key="2">
    <source>
        <dbReference type="SAM" id="SignalP"/>
    </source>
</evidence>
<organism evidence="3 4">
    <name type="scientific">Thiomicrorhabdus immobilis</name>
    <dbReference type="NCBI Taxonomy" id="2791037"/>
    <lineage>
        <taxon>Bacteria</taxon>
        <taxon>Pseudomonadati</taxon>
        <taxon>Pseudomonadota</taxon>
        <taxon>Gammaproteobacteria</taxon>
        <taxon>Thiotrichales</taxon>
        <taxon>Piscirickettsiaceae</taxon>
        <taxon>Thiomicrorhabdus</taxon>
    </lineage>
</organism>
<dbReference type="EMBL" id="AP024202">
    <property type="protein sequence ID" value="BCN94340.1"/>
    <property type="molecule type" value="Genomic_DNA"/>
</dbReference>
<feature type="region of interest" description="Disordered" evidence="1">
    <location>
        <begin position="148"/>
        <end position="185"/>
    </location>
</feature>
<accession>A0ABM7MFY9</accession>
<sequence length="185" mass="20852">MRYMDHAKRLVLTVCVLGLSACDSASDTQSEGQTFLDHQNRTPLTASQLKEDQKQIGLALGACLRENAASVEHLSDGKELVAKRLHQKCLPQFIALRQSKLAYIDVPDLLSPPKKVLQEELDMAYQVIAMRREYIKNLVHRRLQENPYLFNPHQPPSQPFNPDGNPPRTEKMQPNALSTPSKNGI</sequence>
<evidence type="ECO:0000313" key="3">
    <source>
        <dbReference type="EMBL" id="BCN94340.1"/>
    </source>
</evidence>
<keyword evidence="2" id="KW-0732">Signal</keyword>
<feature type="compositionally biased region" description="Polar residues" evidence="1">
    <location>
        <begin position="175"/>
        <end position="185"/>
    </location>
</feature>